<dbReference type="GO" id="GO:0004641">
    <property type="term" value="F:phosphoribosylformylglycinamidine cyclo-ligase activity"/>
    <property type="evidence" value="ECO:0007669"/>
    <property type="project" value="UniProtKB-UniRule"/>
</dbReference>
<dbReference type="Proteomes" id="UP000886878">
    <property type="component" value="Unassembled WGS sequence"/>
</dbReference>
<evidence type="ECO:0000256" key="6">
    <source>
        <dbReference type="ARBA" id="ARBA00022490"/>
    </source>
</evidence>
<dbReference type="PANTHER" id="PTHR10520:SF12">
    <property type="entry name" value="TRIFUNCTIONAL PURINE BIOSYNTHETIC PROTEIN ADENOSINE-3"/>
    <property type="match status" value="1"/>
</dbReference>
<evidence type="ECO:0000256" key="13">
    <source>
        <dbReference type="ARBA" id="ARBA00033093"/>
    </source>
</evidence>
<evidence type="ECO:0000256" key="9">
    <source>
        <dbReference type="ARBA" id="ARBA00022755"/>
    </source>
</evidence>
<keyword evidence="10 15" id="KW-0067">ATP-binding</keyword>
<dbReference type="GO" id="GO:0005829">
    <property type="term" value="C:cytosol"/>
    <property type="evidence" value="ECO:0007669"/>
    <property type="project" value="TreeGrafter"/>
</dbReference>
<dbReference type="GO" id="GO:0046084">
    <property type="term" value="P:adenine biosynthetic process"/>
    <property type="evidence" value="ECO:0007669"/>
    <property type="project" value="TreeGrafter"/>
</dbReference>
<dbReference type="FunFam" id="3.30.1330.10:FF:000001">
    <property type="entry name" value="Phosphoribosylformylglycinamidine cyclo-ligase"/>
    <property type="match status" value="1"/>
</dbReference>
<evidence type="ECO:0000256" key="14">
    <source>
        <dbReference type="ARBA" id="ARBA00049057"/>
    </source>
</evidence>
<dbReference type="Gene3D" id="3.30.1330.10">
    <property type="entry name" value="PurM-like, N-terminal domain"/>
    <property type="match status" value="1"/>
</dbReference>
<sequence length="345" mass="37029">MNRYQEAGVDVNAGYQLVDKIKDDVKSTSRPGMVSGIGSFGGMFDLGALHYRHPVLVSGTDGVGTKLLVAQKMNKHDTVGIDVVAMCVNDLLAQGAEPLYFLDYIATGHNDPERLAKVVHGVATGCRQAGAALVGGETAEMPDMYGRDEYDLAGAATGIVEKDQLLDGSRPQAGDVLVGLASSGVHSNGFSLVRQILFSDHDVDLDNRPAILGGQTVGEAILAPTRIYVKAVLPLVKDNLVEGISHITGGGLIENLPRMFADQLQAVVTRGTWPILPVFTYLQQLGKLTNDDLWGTFNMGLGMILAVRPANVDRVIDRLNKAGEKAYRVGRLKERPLTEDKVVIK</sequence>
<keyword evidence="6 15" id="KW-0963">Cytoplasm</keyword>
<evidence type="ECO:0000256" key="4">
    <source>
        <dbReference type="ARBA" id="ARBA00013047"/>
    </source>
</evidence>
<dbReference type="Pfam" id="PF00586">
    <property type="entry name" value="AIRS"/>
    <property type="match status" value="1"/>
</dbReference>
<evidence type="ECO:0000313" key="19">
    <source>
        <dbReference type="Proteomes" id="UP000886878"/>
    </source>
</evidence>
<dbReference type="EC" id="6.3.3.1" evidence="4 15"/>
<accession>A0A9D1QR52</accession>
<keyword evidence="9 15" id="KW-0658">Purine biosynthesis</keyword>
<keyword evidence="7 15" id="KW-0436">Ligase</keyword>
<dbReference type="InterPro" id="IPR010918">
    <property type="entry name" value="PurM-like_C_dom"/>
</dbReference>
<dbReference type="Gene3D" id="3.90.650.10">
    <property type="entry name" value="PurM-like C-terminal domain"/>
    <property type="match status" value="1"/>
</dbReference>
<comment type="subcellular location">
    <subcellularLocation>
        <location evidence="1 15">Cytoplasm</location>
    </subcellularLocation>
</comment>
<dbReference type="SUPFAM" id="SSF55326">
    <property type="entry name" value="PurM N-terminal domain-like"/>
    <property type="match status" value="1"/>
</dbReference>
<evidence type="ECO:0000256" key="15">
    <source>
        <dbReference type="HAMAP-Rule" id="MF_00741"/>
    </source>
</evidence>
<feature type="domain" description="PurM-like N-terminal" evidence="16">
    <location>
        <begin position="55"/>
        <end position="160"/>
    </location>
</feature>
<evidence type="ECO:0000256" key="10">
    <source>
        <dbReference type="ARBA" id="ARBA00022840"/>
    </source>
</evidence>
<evidence type="ECO:0000256" key="3">
    <source>
        <dbReference type="ARBA" id="ARBA00010280"/>
    </source>
</evidence>
<dbReference type="InterPro" id="IPR036921">
    <property type="entry name" value="PurM-like_N_sf"/>
</dbReference>
<comment type="caution">
    <text evidence="18">The sequence shown here is derived from an EMBL/GenBank/DDBJ whole genome shotgun (WGS) entry which is preliminary data.</text>
</comment>
<evidence type="ECO:0000313" key="18">
    <source>
        <dbReference type="EMBL" id="HIW70660.1"/>
    </source>
</evidence>
<evidence type="ECO:0000256" key="7">
    <source>
        <dbReference type="ARBA" id="ARBA00022598"/>
    </source>
</evidence>
<dbReference type="Pfam" id="PF02769">
    <property type="entry name" value="AIRS_C"/>
    <property type="match status" value="1"/>
</dbReference>
<reference evidence="18" key="2">
    <citation type="submission" date="2021-04" db="EMBL/GenBank/DDBJ databases">
        <authorList>
            <person name="Gilroy R."/>
        </authorList>
    </citation>
    <scope>NUCLEOTIDE SEQUENCE</scope>
    <source>
        <strain evidence="18">ChiHejej3B27-2180</strain>
    </source>
</reference>
<evidence type="ECO:0000259" key="16">
    <source>
        <dbReference type="Pfam" id="PF00586"/>
    </source>
</evidence>
<keyword evidence="8 15" id="KW-0547">Nucleotide-binding</keyword>
<dbReference type="EMBL" id="DXGK01000100">
    <property type="protein sequence ID" value="HIW70660.1"/>
    <property type="molecule type" value="Genomic_DNA"/>
</dbReference>
<evidence type="ECO:0000256" key="1">
    <source>
        <dbReference type="ARBA" id="ARBA00004496"/>
    </source>
</evidence>
<evidence type="ECO:0000256" key="5">
    <source>
        <dbReference type="ARBA" id="ARBA00020367"/>
    </source>
</evidence>
<dbReference type="InterPro" id="IPR036676">
    <property type="entry name" value="PurM-like_C_sf"/>
</dbReference>
<dbReference type="InterPro" id="IPR004733">
    <property type="entry name" value="PurM_cligase"/>
</dbReference>
<dbReference type="AlphaFoldDB" id="A0A9D1QR52"/>
<dbReference type="GO" id="GO:0004637">
    <property type="term" value="F:phosphoribosylamine-glycine ligase activity"/>
    <property type="evidence" value="ECO:0007669"/>
    <property type="project" value="TreeGrafter"/>
</dbReference>
<dbReference type="FunFam" id="3.90.650.10:FF:000011">
    <property type="entry name" value="Phosphoribosylformylglycinamidine cyclo-ligase"/>
    <property type="match status" value="1"/>
</dbReference>
<reference evidence="18" key="1">
    <citation type="journal article" date="2021" name="PeerJ">
        <title>Extensive microbial diversity within the chicken gut microbiome revealed by metagenomics and culture.</title>
        <authorList>
            <person name="Gilroy R."/>
            <person name="Ravi A."/>
            <person name="Getino M."/>
            <person name="Pursley I."/>
            <person name="Horton D.L."/>
            <person name="Alikhan N.F."/>
            <person name="Baker D."/>
            <person name="Gharbi K."/>
            <person name="Hall N."/>
            <person name="Watson M."/>
            <person name="Adriaenssens E.M."/>
            <person name="Foster-Nyarko E."/>
            <person name="Jarju S."/>
            <person name="Secka A."/>
            <person name="Antonio M."/>
            <person name="Oren A."/>
            <person name="Chaudhuri R.R."/>
            <person name="La Ragione R."/>
            <person name="Hildebrand F."/>
            <person name="Pallen M.J."/>
        </authorList>
    </citation>
    <scope>NUCLEOTIDE SEQUENCE</scope>
    <source>
        <strain evidence="18">ChiHejej3B27-2180</strain>
    </source>
</reference>
<evidence type="ECO:0000256" key="2">
    <source>
        <dbReference type="ARBA" id="ARBA00004686"/>
    </source>
</evidence>
<evidence type="ECO:0000256" key="8">
    <source>
        <dbReference type="ARBA" id="ARBA00022741"/>
    </source>
</evidence>
<evidence type="ECO:0000256" key="12">
    <source>
        <dbReference type="ARBA" id="ARBA00032931"/>
    </source>
</evidence>
<feature type="domain" description="PurM-like C-terminal" evidence="17">
    <location>
        <begin position="172"/>
        <end position="336"/>
    </location>
</feature>
<gene>
    <name evidence="15 18" type="primary">purM</name>
    <name evidence="18" type="ORF">H9876_04745</name>
</gene>
<comment type="catalytic activity">
    <reaction evidence="14 15">
        <text>2-formamido-N(1)-(5-O-phospho-beta-D-ribosyl)acetamidine + ATP = 5-amino-1-(5-phospho-beta-D-ribosyl)imidazole + ADP + phosphate + H(+)</text>
        <dbReference type="Rhea" id="RHEA:23032"/>
        <dbReference type="ChEBI" id="CHEBI:15378"/>
        <dbReference type="ChEBI" id="CHEBI:30616"/>
        <dbReference type="ChEBI" id="CHEBI:43474"/>
        <dbReference type="ChEBI" id="CHEBI:137981"/>
        <dbReference type="ChEBI" id="CHEBI:147287"/>
        <dbReference type="ChEBI" id="CHEBI:456216"/>
        <dbReference type="EC" id="6.3.3.1"/>
    </reaction>
</comment>
<dbReference type="HAMAP" id="MF_00741">
    <property type="entry name" value="AIRS"/>
    <property type="match status" value="1"/>
</dbReference>
<comment type="similarity">
    <text evidence="3 15">Belongs to the AIR synthase family.</text>
</comment>
<name>A0A9D1QR52_9LACO</name>
<evidence type="ECO:0000256" key="11">
    <source>
        <dbReference type="ARBA" id="ARBA00031908"/>
    </source>
</evidence>
<comment type="pathway">
    <text evidence="2 15">Purine metabolism; IMP biosynthesis via de novo pathway; 5-amino-1-(5-phospho-D-ribosyl)imidazole from N(2)-formyl-N(1)-(5-phospho-D-ribosyl)glycinamide: step 2/2.</text>
</comment>
<dbReference type="PANTHER" id="PTHR10520">
    <property type="entry name" value="TRIFUNCTIONAL PURINE BIOSYNTHETIC PROTEIN ADENOSINE-3-RELATED"/>
    <property type="match status" value="1"/>
</dbReference>
<dbReference type="InterPro" id="IPR016188">
    <property type="entry name" value="PurM-like_N"/>
</dbReference>
<dbReference type="GO" id="GO:0005524">
    <property type="term" value="F:ATP binding"/>
    <property type="evidence" value="ECO:0007669"/>
    <property type="project" value="UniProtKB-KW"/>
</dbReference>
<dbReference type="CDD" id="cd02196">
    <property type="entry name" value="PurM"/>
    <property type="match status" value="1"/>
</dbReference>
<dbReference type="NCBIfam" id="TIGR00878">
    <property type="entry name" value="purM"/>
    <property type="match status" value="1"/>
</dbReference>
<dbReference type="GO" id="GO:0006189">
    <property type="term" value="P:'de novo' IMP biosynthetic process"/>
    <property type="evidence" value="ECO:0007669"/>
    <property type="project" value="UniProtKB-UniRule"/>
</dbReference>
<proteinExistence type="inferred from homology"/>
<organism evidence="18 19">
    <name type="scientific">Candidatus Limosilactobacillus merdipullorum</name>
    <dbReference type="NCBI Taxonomy" id="2838653"/>
    <lineage>
        <taxon>Bacteria</taxon>
        <taxon>Bacillati</taxon>
        <taxon>Bacillota</taxon>
        <taxon>Bacilli</taxon>
        <taxon>Lactobacillales</taxon>
        <taxon>Lactobacillaceae</taxon>
        <taxon>Limosilactobacillus</taxon>
    </lineage>
</organism>
<evidence type="ECO:0000259" key="17">
    <source>
        <dbReference type="Pfam" id="PF02769"/>
    </source>
</evidence>
<dbReference type="SUPFAM" id="SSF56042">
    <property type="entry name" value="PurM C-terminal domain-like"/>
    <property type="match status" value="1"/>
</dbReference>
<protein>
    <recommendedName>
        <fullName evidence="5 15">Phosphoribosylformylglycinamidine cyclo-ligase</fullName>
        <ecNumber evidence="4 15">6.3.3.1</ecNumber>
    </recommendedName>
    <alternativeName>
        <fullName evidence="12 15">AIR synthase</fullName>
    </alternativeName>
    <alternativeName>
        <fullName evidence="13 15">AIRS</fullName>
    </alternativeName>
    <alternativeName>
        <fullName evidence="11 15">Phosphoribosyl-aminoimidazole synthetase</fullName>
    </alternativeName>
</protein>